<reference evidence="1" key="1">
    <citation type="submission" date="2021-06" db="EMBL/GenBank/DDBJ databases">
        <authorList>
            <person name="Kallberg Y."/>
            <person name="Tangrot J."/>
            <person name="Rosling A."/>
        </authorList>
    </citation>
    <scope>NUCLEOTIDE SEQUENCE</scope>
    <source>
        <strain evidence="1">MA461A</strain>
    </source>
</reference>
<protein>
    <submittedName>
        <fullName evidence="1">5700_t:CDS:1</fullName>
    </submittedName>
</protein>
<evidence type="ECO:0000313" key="1">
    <source>
        <dbReference type="EMBL" id="CAG8851194.1"/>
    </source>
</evidence>
<name>A0ACA9SYK2_9GLOM</name>
<gene>
    <name evidence="1" type="ORF">RPERSI_LOCUS36453</name>
</gene>
<organism evidence="1 2">
    <name type="scientific">Racocetra persica</name>
    <dbReference type="NCBI Taxonomy" id="160502"/>
    <lineage>
        <taxon>Eukaryota</taxon>
        <taxon>Fungi</taxon>
        <taxon>Fungi incertae sedis</taxon>
        <taxon>Mucoromycota</taxon>
        <taxon>Glomeromycotina</taxon>
        <taxon>Glomeromycetes</taxon>
        <taxon>Diversisporales</taxon>
        <taxon>Gigasporaceae</taxon>
        <taxon>Racocetra</taxon>
    </lineage>
</organism>
<sequence length="81" mass="9377">TFGAVYKARNLRYEENENTDSAYGSRSPSPTVANMEEKHGIKRKFVDEEYFKSIKYVAIKKIIINYSIGRVAEEISILREL</sequence>
<dbReference type="EMBL" id="CAJVQC010174830">
    <property type="protein sequence ID" value="CAG8851194.1"/>
    <property type="molecule type" value="Genomic_DNA"/>
</dbReference>
<dbReference type="Proteomes" id="UP000789920">
    <property type="component" value="Unassembled WGS sequence"/>
</dbReference>
<accession>A0ACA9SYK2</accession>
<proteinExistence type="predicted"/>
<feature type="non-terminal residue" evidence="1">
    <location>
        <position position="81"/>
    </location>
</feature>
<feature type="non-terminal residue" evidence="1">
    <location>
        <position position="1"/>
    </location>
</feature>
<evidence type="ECO:0000313" key="2">
    <source>
        <dbReference type="Proteomes" id="UP000789920"/>
    </source>
</evidence>
<keyword evidence="2" id="KW-1185">Reference proteome</keyword>
<comment type="caution">
    <text evidence="1">The sequence shown here is derived from an EMBL/GenBank/DDBJ whole genome shotgun (WGS) entry which is preliminary data.</text>
</comment>